<dbReference type="InterPro" id="IPR035906">
    <property type="entry name" value="MetI-like_sf"/>
</dbReference>
<keyword evidence="2" id="KW-0813">Transport</keyword>
<dbReference type="Pfam" id="PF00528">
    <property type="entry name" value="BPD_transp_1"/>
    <property type="match status" value="1"/>
</dbReference>
<evidence type="ECO:0000256" key="4">
    <source>
        <dbReference type="ARBA" id="ARBA00022692"/>
    </source>
</evidence>
<reference evidence="9" key="1">
    <citation type="submission" date="2015-10" db="EMBL/GenBank/DDBJ databases">
        <authorList>
            <person name="Gilbert D.G."/>
        </authorList>
    </citation>
    <scope>NUCLEOTIDE SEQUENCE</scope>
</reference>
<evidence type="ECO:0000256" key="3">
    <source>
        <dbReference type="ARBA" id="ARBA00022475"/>
    </source>
</evidence>
<keyword evidence="6 7" id="KW-0472">Membrane</keyword>
<dbReference type="PROSITE" id="PS50928">
    <property type="entry name" value="ABC_TM1"/>
    <property type="match status" value="1"/>
</dbReference>
<proteinExistence type="predicted"/>
<dbReference type="EMBL" id="CZRL01000072">
    <property type="protein sequence ID" value="CUS51868.1"/>
    <property type="molecule type" value="Genomic_DNA"/>
</dbReference>
<keyword evidence="3" id="KW-1003">Cell membrane</keyword>
<feature type="transmembrane region" description="Helical" evidence="7">
    <location>
        <begin position="34"/>
        <end position="56"/>
    </location>
</feature>
<dbReference type="Gene3D" id="1.10.3720.10">
    <property type="entry name" value="MetI-like"/>
    <property type="match status" value="1"/>
</dbReference>
<dbReference type="CDD" id="cd06261">
    <property type="entry name" value="TM_PBP2"/>
    <property type="match status" value="1"/>
</dbReference>
<comment type="subcellular location">
    <subcellularLocation>
        <location evidence="1">Cell membrane</location>
        <topology evidence="1">Multi-pass membrane protein</topology>
    </subcellularLocation>
</comment>
<name>A0A160TSA9_9ZZZZ</name>
<feature type="domain" description="ABC transmembrane type-1" evidence="8">
    <location>
        <begin position="105"/>
        <end position="294"/>
    </location>
</feature>
<accession>A0A160TSA9</accession>
<dbReference type="SUPFAM" id="SSF161098">
    <property type="entry name" value="MetI-like"/>
    <property type="match status" value="1"/>
</dbReference>
<dbReference type="GO" id="GO:0005886">
    <property type="term" value="C:plasma membrane"/>
    <property type="evidence" value="ECO:0007669"/>
    <property type="project" value="UniProtKB-SubCell"/>
</dbReference>
<dbReference type="GO" id="GO:0055085">
    <property type="term" value="P:transmembrane transport"/>
    <property type="evidence" value="ECO:0007669"/>
    <property type="project" value="InterPro"/>
</dbReference>
<dbReference type="InterPro" id="IPR000515">
    <property type="entry name" value="MetI-like"/>
</dbReference>
<feature type="transmembrane region" description="Helical" evidence="7">
    <location>
        <begin position="230"/>
        <end position="249"/>
    </location>
</feature>
<sequence length="311" mass="33635">MSDITQNNSQTTQFDELPDAPPKRKIKLSWAGKTGVVVLIFWAIIVAIGPMISPYYEGDILDEELFMVPGGDEYPDTDFQPPSKIVYLGTDYLGRDTLSRILYGARTTIGISFIATLWAYVIGVTLGIAAAVGSKLLDMTLSRLNDAVLAIPSLMLALVMIAALGSTIPLLILLTGIIYAASVFRIARSLGQDVMVSDFVEAARVRGEGLWWIITREILPNIAMPLATDFGLRFVWIILFISALSFLGLGVQPPMSDWGSMVKENLPGLIYGSIAPIVPSLAIATLTISVNMIVDDISAHSGGKLAKRMIS</sequence>
<organism evidence="9">
    <name type="scientific">hydrothermal vent metagenome</name>
    <dbReference type="NCBI Taxonomy" id="652676"/>
    <lineage>
        <taxon>unclassified sequences</taxon>
        <taxon>metagenomes</taxon>
        <taxon>ecological metagenomes</taxon>
    </lineage>
</organism>
<gene>
    <name evidence="9" type="ORF">MGWOODY_XGa2050</name>
</gene>
<dbReference type="AlphaFoldDB" id="A0A160TSA9"/>
<feature type="transmembrane region" description="Helical" evidence="7">
    <location>
        <begin position="269"/>
        <end position="294"/>
    </location>
</feature>
<keyword evidence="4 7" id="KW-0812">Transmembrane</keyword>
<evidence type="ECO:0000256" key="2">
    <source>
        <dbReference type="ARBA" id="ARBA00022448"/>
    </source>
</evidence>
<evidence type="ECO:0000256" key="1">
    <source>
        <dbReference type="ARBA" id="ARBA00004651"/>
    </source>
</evidence>
<dbReference type="InterPro" id="IPR050366">
    <property type="entry name" value="BP-dependent_transpt_permease"/>
</dbReference>
<dbReference type="PANTHER" id="PTHR43386:SF25">
    <property type="entry name" value="PEPTIDE ABC TRANSPORTER PERMEASE PROTEIN"/>
    <property type="match status" value="1"/>
</dbReference>
<keyword evidence="5 7" id="KW-1133">Transmembrane helix</keyword>
<protein>
    <submittedName>
        <fullName evidence="9">ABC transporter, permease protein</fullName>
    </submittedName>
</protein>
<evidence type="ECO:0000259" key="8">
    <source>
        <dbReference type="PROSITE" id="PS50928"/>
    </source>
</evidence>
<evidence type="ECO:0000313" key="9">
    <source>
        <dbReference type="EMBL" id="CUS51868.1"/>
    </source>
</evidence>
<dbReference type="PANTHER" id="PTHR43386">
    <property type="entry name" value="OLIGOPEPTIDE TRANSPORT SYSTEM PERMEASE PROTEIN APPC"/>
    <property type="match status" value="1"/>
</dbReference>
<evidence type="ECO:0000256" key="7">
    <source>
        <dbReference type="SAM" id="Phobius"/>
    </source>
</evidence>
<evidence type="ECO:0000256" key="5">
    <source>
        <dbReference type="ARBA" id="ARBA00022989"/>
    </source>
</evidence>
<feature type="transmembrane region" description="Helical" evidence="7">
    <location>
        <begin position="109"/>
        <end position="132"/>
    </location>
</feature>
<evidence type="ECO:0000256" key="6">
    <source>
        <dbReference type="ARBA" id="ARBA00023136"/>
    </source>
</evidence>